<keyword evidence="1" id="KW-0472">Membrane</keyword>
<protein>
    <recommendedName>
        <fullName evidence="4">MFS transporter</fullName>
    </recommendedName>
</protein>
<dbReference type="KEGG" id="lpav:PLANPX_4723"/>
<dbReference type="Pfam" id="PF18943">
    <property type="entry name" value="DUF5690"/>
    <property type="match status" value="1"/>
</dbReference>
<evidence type="ECO:0008006" key="4">
    <source>
        <dbReference type="Google" id="ProtNLM"/>
    </source>
</evidence>
<dbReference type="Gene3D" id="1.20.1250.20">
    <property type="entry name" value="MFS general substrate transporter like domains"/>
    <property type="match status" value="1"/>
</dbReference>
<dbReference type="InterPro" id="IPR036259">
    <property type="entry name" value="MFS_trans_sf"/>
</dbReference>
<name>A0A5K7XJ94_9BACT</name>
<sequence>MSERDTTSSLAHASQRPLTRWLAAAPPAVLNGYAIVCSFAAYFAMFAFRKPFASATYERASAEVGTLGLKSALAIGQIVGYGLAKWIGVKFVSETSRSRRAPLLIAMIVAAEAALLLFAVVPDGWRPLAMFFNGLPLGMVWGLVVWYLEGRRTSEILLAALSCSFIIASGAVKDVGRAVLAGDPLPLLGATLPNPFTGPIGELWMPFAVGALFFIPFVVAVWLLDQLPEPNAADVASRSIREPMDHRQRIEFLARFFPGLLLLFATYFFITAFRDYRDNFSVDLFNELKYAYEQNKSIITRSELWVGLGVAAAMAMIYLVRDNRRGLLAVFGVIAAGLALLGVATWLRTHGVIDGFWWMILIGLGSYLAYVPYNSVLFERLIASTRIAGTAVFAIYVADSLGYVGSVSMLLYKEFGASSATRLEFLDSFCYALSIGGAPVLLIAAIYFMRVTRLEKVQPKDA</sequence>
<dbReference type="SUPFAM" id="SSF103473">
    <property type="entry name" value="MFS general substrate transporter"/>
    <property type="match status" value="1"/>
</dbReference>
<organism evidence="2 3">
    <name type="scientific">Lacipirellula parvula</name>
    <dbReference type="NCBI Taxonomy" id="2650471"/>
    <lineage>
        <taxon>Bacteria</taxon>
        <taxon>Pseudomonadati</taxon>
        <taxon>Planctomycetota</taxon>
        <taxon>Planctomycetia</taxon>
        <taxon>Pirellulales</taxon>
        <taxon>Lacipirellulaceae</taxon>
        <taxon>Lacipirellula</taxon>
    </lineage>
</organism>
<feature type="transmembrane region" description="Helical" evidence="1">
    <location>
        <begin position="21"/>
        <end position="48"/>
    </location>
</feature>
<feature type="transmembrane region" description="Helical" evidence="1">
    <location>
        <begin position="355"/>
        <end position="375"/>
    </location>
</feature>
<feature type="transmembrane region" description="Helical" evidence="1">
    <location>
        <begin position="128"/>
        <end position="148"/>
    </location>
</feature>
<accession>A0A5K7XJ94</accession>
<feature type="transmembrane region" description="Helical" evidence="1">
    <location>
        <begin position="327"/>
        <end position="349"/>
    </location>
</feature>
<keyword evidence="1" id="KW-1133">Transmembrane helix</keyword>
<evidence type="ECO:0000256" key="1">
    <source>
        <dbReference type="SAM" id="Phobius"/>
    </source>
</evidence>
<feature type="transmembrane region" description="Helical" evidence="1">
    <location>
        <begin position="304"/>
        <end position="320"/>
    </location>
</feature>
<feature type="transmembrane region" description="Helical" evidence="1">
    <location>
        <begin position="203"/>
        <end position="224"/>
    </location>
</feature>
<feature type="transmembrane region" description="Helical" evidence="1">
    <location>
        <begin position="68"/>
        <end position="89"/>
    </location>
</feature>
<evidence type="ECO:0000313" key="2">
    <source>
        <dbReference type="EMBL" id="BBO35111.1"/>
    </source>
</evidence>
<feature type="transmembrane region" description="Helical" evidence="1">
    <location>
        <begin position="431"/>
        <end position="449"/>
    </location>
</feature>
<dbReference type="RefSeq" id="WP_152100560.1">
    <property type="nucleotide sequence ID" value="NZ_AP021861.1"/>
</dbReference>
<dbReference type="InterPro" id="IPR043745">
    <property type="entry name" value="DUF5690"/>
</dbReference>
<gene>
    <name evidence="2" type="ORF">PLANPX_4723</name>
</gene>
<dbReference type="Proteomes" id="UP000326837">
    <property type="component" value="Chromosome"/>
</dbReference>
<feature type="transmembrane region" description="Helical" evidence="1">
    <location>
        <begin position="155"/>
        <end position="172"/>
    </location>
</feature>
<keyword evidence="1" id="KW-0812">Transmembrane</keyword>
<feature type="transmembrane region" description="Helical" evidence="1">
    <location>
        <begin position="252"/>
        <end position="270"/>
    </location>
</feature>
<keyword evidence="3" id="KW-1185">Reference proteome</keyword>
<feature type="transmembrane region" description="Helical" evidence="1">
    <location>
        <begin position="387"/>
        <end position="411"/>
    </location>
</feature>
<reference evidence="3" key="1">
    <citation type="submission" date="2019-10" db="EMBL/GenBank/DDBJ databases">
        <title>Lacipirellula parvula gen. nov., sp. nov., representing a lineage of planctomycetes widespread in freshwater anoxic habitats, and description of the family Lacipirellulaceae.</title>
        <authorList>
            <person name="Dedysh S.N."/>
            <person name="Kulichevskaya I.S."/>
            <person name="Beletsky A.V."/>
            <person name="Rakitin A.L."/>
            <person name="Mardanov A.V."/>
            <person name="Ivanova A.A."/>
            <person name="Saltykova V.X."/>
            <person name="Rijpstra W.I.C."/>
            <person name="Sinninghe Damste J.S."/>
            <person name="Ravin N.V."/>
        </authorList>
    </citation>
    <scope>NUCLEOTIDE SEQUENCE [LARGE SCALE GENOMIC DNA]</scope>
    <source>
        <strain evidence="3">PX69</strain>
    </source>
</reference>
<proteinExistence type="predicted"/>
<dbReference type="EMBL" id="AP021861">
    <property type="protein sequence ID" value="BBO35111.1"/>
    <property type="molecule type" value="Genomic_DNA"/>
</dbReference>
<dbReference type="AlphaFoldDB" id="A0A5K7XJ94"/>
<evidence type="ECO:0000313" key="3">
    <source>
        <dbReference type="Proteomes" id="UP000326837"/>
    </source>
</evidence>
<feature type="transmembrane region" description="Helical" evidence="1">
    <location>
        <begin position="101"/>
        <end position="122"/>
    </location>
</feature>